<dbReference type="AlphaFoldDB" id="A0A8J1T5H4"/>
<dbReference type="InterPro" id="IPR032675">
    <property type="entry name" value="LRR_dom_sf"/>
</dbReference>
<dbReference type="InterPro" id="IPR001810">
    <property type="entry name" value="F-box_dom"/>
</dbReference>
<dbReference type="Gene3D" id="3.80.10.10">
    <property type="entry name" value="Ribonuclease Inhibitor"/>
    <property type="match status" value="2"/>
</dbReference>
<reference evidence="1" key="1">
    <citation type="submission" date="2022-03" db="EMBL/GenBank/DDBJ databases">
        <authorList>
            <person name="Martin C."/>
        </authorList>
    </citation>
    <scope>NUCLEOTIDE SEQUENCE</scope>
</reference>
<dbReference type="Pfam" id="PF12937">
    <property type="entry name" value="F-box-like"/>
    <property type="match status" value="1"/>
</dbReference>
<protein>
    <submittedName>
        <fullName evidence="1">Uncharacterized protein</fullName>
    </submittedName>
</protein>
<comment type="caution">
    <text evidence="1">The sequence shown here is derived from an EMBL/GenBank/DDBJ whole genome shotgun (WGS) entry which is preliminary data.</text>
</comment>
<dbReference type="PANTHER" id="PTHR20933">
    <property type="entry name" value="F-BOX ONLY PROTEIN 33"/>
    <property type="match status" value="1"/>
</dbReference>
<gene>
    <name evidence="1" type="ORF">OFUS_LOCUS10796</name>
</gene>
<proteinExistence type="predicted"/>
<evidence type="ECO:0000313" key="1">
    <source>
        <dbReference type="EMBL" id="CAH1784637.1"/>
    </source>
</evidence>
<organism evidence="1 2">
    <name type="scientific">Owenia fusiformis</name>
    <name type="common">Polychaete worm</name>
    <dbReference type="NCBI Taxonomy" id="6347"/>
    <lineage>
        <taxon>Eukaryota</taxon>
        <taxon>Metazoa</taxon>
        <taxon>Spiralia</taxon>
        <taxon>Lophotrochozoa</taxon>
        <taxon>Annelida</taxon>
        <taxon>Polychaeta</taxon>
        <taxon>Sedentaria</taxon>
        <taxon>Canalipalpata</taxon>
        <taxon>Sabellida</taxon>
        <taxon>Oweniida</taxon>
        <taxon>Oweniidae</taxon>
        <taxon>Owenia</taxon>
    </lineage>
</organism>
<evidence type="ECO:0000313" key="2">
    <source>
        <dbReference type="Proteomes" id="UP000749559"/>
    </source>
</evidence>
<dbReference type="Proteomes" id="UP000749559">
    <property type="component" value="Unassembled WGS sequence"/>
</dbReference>
<sequence length="530" mass="61406">MARRPSIFNVCGDMSSSHYAEHATQQHRPSVYSLSSIQYSLVNYIENIPEKLILHIFSYLHLKELGKIARVCRKWRNLAYDPRLWECVSLRPEYNGLSINHTDYLMNLIHNRFGSKLRYIEMPSDLITPSVLHDLAAKCPSIKYMTLDFSKAMQLHDFNDLNSFPCNMKSLCICLSEVIFMEGFMRRIYQCLNTLQVLHLIGTFELSNEEEEEIFEVINIAKIKAHTPNLRLVNLYGINFVDDSHVELLASNCIHLECLALNFCLRVKGAAFSTLIQRCRKLTSLLLHHTSVADEHMMAVPWEKSQLRELDITSTEMSAECLLDILPRMPGFRYLAVGHCDFFDDKVLDMLIQKNKLRDLIAIDISHNDTLSENAINRLIQKHGLQLKGLILTGKPKLTEQFWLNAIPYLKNLKVCSMGTANGWFLKLTSRVHVDQIISSISQNWTNIERLEMQWDPDTIRFGDNSSKFIDLIRLRCPRMKSMTLSDGEYYEMVKSNYERADRLKVVRTTTNYTTSIVTFLSHFNDLLFN</sequence>
<keyword evidence="2" id="KW-1185">Reference proteome</keyword>
<dbReference type="SUPFAM" id="SSF52047">
    <property type="entry name" value="RNI-like"/>
    <property type="match status" value="1"/>
</dbReference>
<dbReference type="InterPro" id="IPR036047">
    <property type="entry name" value="F-box-like_dom_sf"/>
</dbReference>
<dbReference type="GO" id="GO:0031398">
    <property type="term" value="P:positive regulation of protein ubiquitination"/>
    <property type="evidence" value="ECO:0007669"/>
    <property type="project" value="TreeGrafter"/>
</dbReference>
<accession>A0A8J1T5H4</accession>
<dbReference type="SUPFAM" id="SSF81383">
    <property type="entry name" value="F-box domain"/>
    <property type="match status" value="1"/>
</dbReference>
<dbReference type="OrthoDB" id="3219396at2759"/>
<dbReference type="PANTHER" id="PTHR20933:SF4">
    <property type="entry name" value="F-BOX INVOLVED IN POLYQ PATHOGENESIS, ISOFORM A"/>
    <property type="match status" value="1"/>
</dbReference>
<dbReference type="PROSITE" id="PS50181">
    <property type="entry name" value="FBOX"/>
    <property type="match status" value="1"/>
</dbReference>
<dbReference type="SMART" id="SM00256">
    <property type="entry name" value="FBOX"/>
    <property type="match status" value="1"/>
</dbReference>
<name>A0A8J1T5H4_OWEFU</name>
<dbReference type="EMBL" id="CAIIXF020000005">
    <property type="protein sequence ID" value="CAH1784637.1"/>
    <property type="molecule type" value="Genomic_DNA"/>
</dbReference>